<dbReference type="Gene3D" id="3.40.50.300">
    <property type="entry name" value="P-loop containing nucleotide triphosphate hydrolases"/>
    <property type="match status" value="1"/>
</dbReference>
<dbReference type="GO" id="GO:0042626">
    <property type="term" value="F:ATPase-coupled transmembrane transporter activity"/>
    <property type="evidence" value="ECO:0007669"/>
    <property type="project" value="TreeGrafter"/>
</dbReference>
<evidence type="ECO:0000313" key="6">
    <source>
        <dbReference type="Proteomes" id="UP000589085"/>
    </source>
</evidence>
<dbReference type="AlphaFoldDB" id="A0A7W4NQ83"/>
<dbReference type="InterPro" id="IPR050095">
    <property type="entry name" value="ECF_ABC_transporter_ATP-bd"/>
</dbReference>
<evidence type="ECO:0000259" key="4">
    <source>
        <dbReference type="Pfam" id="PF00005"/>
    </source>
</evidence>
<name>A0A7W4NQ83_9PROT</name>
<proteinExistence type="predicted"/>
<dbReference type="PANTHER" id="PTHR43553">
    <property type="entry name" value="HEAVY METAL TRANSPORTER"/>
    <property type="match status" value="1"/>
</dbReference>
<organism evidence="5 6">
    <name type="scientific">Gluconacetobacter sacchari</name>
    <dbReference type="NCBI Taxonomy" id="92759"/>
    <lineage>
        <taxon>Bacteria</taxon>
        <taxon>Pseudomonadati</taxon>
        <taxon>Pseudomonadota</taxon>
        <taxon>Alphaproteobacteria</taxon>
        <taxon>Acetobacterales</taxon>
        <taxon>Acetobacteraceae</taxon>
        <taxon>Gluconacetobacter</taxon>
    </lineage>
</organism>
<feature type="domain" description="ABC transporter" evidence="4">
    <location>
        <begin position="6"/>
        <end position="50"/>
    </location>
</feature>
<dbReference type="SUPFAM" id="SSF52540">
    <property type="entry name" value="P-loop containing nucleoside triphosphate hydrolases"/>
    <property type="match status" value="1"/>
</dbReference>
<keyword evidence="1" id="KW-0813">Transport</keyword>
<evidence type="ECO:0000256" key="2">
    <source>
        <dbReference type="ARBA" id="ARBA00022741"/>
    </source>
</evidence>
<dbReference type="Proteomes" id="UP000589085">
    <property type="component" value="Unassembled WGS sequence"/>
</dbReference>
<comment type="caution">
    <text evidence="5">The sequence shown here is derived from an EMBL/GenBank/DDBJ whole genome shotgun (WGS) entry which is preliminary data.</text>
</comment>
<dbReference type="GO" id="GO:0005524">
    <property type="term" value="F:ATP binding"/>
    <property type="evidence" value="ECO:0007669"/>
    <property type="project" value="UniProtKB-KW"/>
</dbReference>
<dbReference type="InterPro" id="IPR027417">
    <property type="entry name" value="P-loop_NTPase"/>
</dbReference>
<keyword evidence="2" id="KW-0547">Nucleotide-binding</keyword>
<dbReference type="InterPro" id="IPR003439">
    <property type="entry name" value="ABC_transporter-like_ATP-bd"/>
</dbReference>
<dbReference type="GO" id="GO:0043190">
    <property type="term" value="C:ATP-binding cassette (ABC) transporter complex"/>
    <property type="evidence" value="ECO:0007669"/>
    <property type="project" value="TreeGrafter"/>
</dbReference>
<reference evidence="5 6" key="1">
    <citation type="submission" date="2020-04" db="EMBL/GenBank/DDBJ databases">
        <title>Description of novel Gluconacetobacter.</title>
        <authorList>
            <person name="Sombolestani A."/>
        </authorList>
    </citation>
    <scope>NUCLEOTIDE SEQUENCE [LARGE SCALE GENOMIC DNA]</scope>
    <source>
        <strain evidence="5 6">LMG 19747</strain>
    </source>
</reference>
<dbReference type="EMBL" id="JABEQJ010000034">
    <property type="protein sequence ID" value="MBB2162284.1"/>
    <property type="molecule type" value="Genomic_DNA"/>
</dbReference>
<dbReference type="RefSeq" id="WP_182999103.1">
    <property type="nucleotide sequence ID" value="NZ_JABEQJ010000034.1"/>
</dbReference>
<keyword evidence="3 5" id="KW-0067">ATP-binding</keyword>
<accession>A0A7W4NQ83</accession>
<sequence length="101" mass="11281">MSIVEELGLARAEIMDVLPYNLSVGQQKKVAIALALSREADLYVFDEPLANLDDYSGETVMNAIFRISRGKTLLVIMHGAIMQRSRFDFVYNLTVDGLISQ</sequence>
<evidence type="ECO:0000313" key="5">
    <source>
        <dbReference type="EMBL" id="MBB2162284.1"/>
    </source>
</evidence>
<dbReference type="GO" id="GO:0016887">
    <property type="term" value="F:ATP hydrolysis activity"/>
    <property type="evidence" value="ECO:0007669"/>
    <property type="project" value="InterPro"/>
</dbReference>
<gene>
    <name evidence="5" type="ORF">HLH48_19320</name>
</gene>
<protein>
    <submittedName>
        <fullName evidence="5">ATP-binding cassette domain-containing protein</fullName>
    </submittedName>
</protein>
<evidence type="ECO:0000256" key="3">
    <source>
        <dbReference type="ARBA" id="ARBA00022840"/>
    </source>
</evidence>
<dbReference type="Pfam" id="PF00005">
    <property type="entry name" value="ABC_tran"/>
    <property type="match status" value="1"/>
</dbReference>
<evidence type="ECO:0000256" key="1">
    <source>
        <dbReference type="ARBA" id="ARBA00022448"/>
    </source>
</evidence>